<protein>
    <submittedName>
        <fullName evidence="1">Protein D3-like</fullName>
    </submittedName>
</protein>
<gene>
    <name evidence="1" type="ORF">LOD99_1138</name>
</gene>
<dbReference type="SUPFAM" id="SSF49777">
    <property type="entry name" value="PEBP-like"/>
    <property type="match status" value="1"/>
</dbReference>
<dbReference type="Pfam" id="PF01161">
    <property type="entry name" value="PBP"/>
    <property type="match status" value="1"/>
</dbReference>
<dbReference type="AlphaFoldDB" id="A0AAV7K4Z4"/>
<reference evidence="1 2" key="1">
    <citation type="journal article" date="2023" name="BMC Biol.">
        <title>The compact genome of the sponge Oopsacas minuta (Hexactinellida) is lacking key metazoan core genes.</title>
        <authorList>
            <person name="Santini S."/>
            <person name="Schenkelaars Q."/>
            <person name="Jourda C."/>
            <person name="Duchesne M."/>
            <person name="Belahbib H."/>
            <person name="Rocher C."/>
            <person name="Selva M."/>
            <person name="Riesgo A."/>
            <person name="Vervoort M."/>
            <person name="Leys S.P."/>
            <person name="Kodjabachian L."/>
            <person name="Le Bivic A."/>
            <person name="Borchiellini C."/>
            <person name="Claverie J.M."/>
            <person name="Renard E."/>
        </authorList>
    </citation>
    <scope>NUCLEOTIDE SEQUENCE [LARGE SCALE GENOMIC DNA]</scope>
    <source>
        <strain evidence="1">SPO-2</strain>
    </source>
</reference>
<dbReference type="Proteomes" id="UP001165289">
    <property type="component" value="Unassembled WGS sequence"/>
</dbReference>
<dbReference type="Gene3D" id="3.90.280.10">
    <property type="entry name" value="PEBP-like"/>
    <property type="match status" value="1"/>
</dbReference>
<dbReference type="EMBL" id="JAKMXF010000144">
    <property type="protein sequence ID" value="KAI6656338.1"/>
    <property type="molecule type" value="Genomic_DNA"/>
</dbReference>
<dbReference type="InterPro" id="IPR035810">
    <property type="entry name" value="PEBP_euk"/>
</dbReference>
<dbReference type="PANTHER" id="PTHR11362:SF82">
    <property type="entry name" value="PHOSPHATIDYLETHANOLAMINE-BINDING PROTEIN 4"/>
    <property type="match status" value="1"/>
</dbReference>
<accession>A0AAV7K4Z4</accession>
<dbReference type="PANTHER" id="PTHR11362">
    <property type="entry name" value="PHOSPHATIDYLETHANOLAMINE-BINDING PROTEIN"/>
    <property type="match status" value="1"/>
</dbReference>
<keyword evidence="2" id="KW-1185">Reference proteome</keyword>
<name>A0AAV7K4Z4_9METZ</name>
<evidence type="ECO:0000313" key="1">
    <source>
        <dbReference type="EMBL" id="KAI6656338.1"/>
    </source>
</evidence>
<dbReference type="CDD" id="cd00866">
    <property type="entry name" value="PEBP_euk"/>
    <property type="match status" value="1"/>
</dbReference>
<comment type="caution">
    <text evidence="1">The sequence shown here is derived from an EMBL/GenBank/DDBJ whole genome shotgun (WGS) entry which is preliminary data.</text>
</comment>
<sequence>MAESGTGLDEVVPDTLDAVPSHLVTVEYTGGLKVETGCVLTPTQLKNRPVCISWPTDGDNLYTLMMIDPDAPSRADPKYRHWLHWLVVNIPGCKVGEGEEPFEYIGAGPPKGTGIHRYVFVALKQTGNIVYEGTRCTSKQIEGRGGWQNREFISKHSLLPVGANYFKAEWDDYVPVLYASLSAK</sequence>
<evidence type="ECO:0000313" key="2">
    <source>
        <dbReference type="Proteomes" id="UP001165289"/>
    </source>
</evidence>
<proteinExistence type="predicted"/>
<dbReference type="InterPro" id="IPR008914">
    <property type="entry name" value="PEBP"/>
</dbReference>
<organism evidence="1 2">
    <name type="scientific">Oopsacas minuta</name>
    <dbReference type="NCBI Taxonomy" id="111878"/>
    <lineage>
        <taxon>Eukaryota</taxon>
        <taxon>Metazoa</taxon>
        <taxon>Porifera</taxon>
        <taxon>Hexactinellida</taxon>
        <taxon>Hexasterophora</taxon>
        <taxon>Lyssacinosida</taxon>
        <taxon>Leucopsacidae</taxon>
        <taxon>Oopsacas</taxon>
    </lineage>
</organism>
<dbReference type="InterPro" id="IPR036610">
    <property type="entry name" value="PEBP-like_sf"/>
</dbReference>